<reference evidence="1 2" key="1">
    <citation type="journal article" date="2013" name="PLoS ONE">
        <title>Lactobacillus paracasei comparative genomics: towards species pan-genome definition and exploitation of diversity.</title>
        <authorList>
            <person name="Smokvina T."/>
            <person name="Wels M."/>
            <person name="Polka J."/>
            <person name="Chervaux C."/>
            <person name="Brisse S."/>
            <person name="Boekhorst J."/>
            <person name="van Hylckama Vlieg J.E."/>
            <person name="Siezen R.J."/>
        </authorList>
    </citation>
    <scope>NUCLEOTIDE SEQUENCE [LARGE SCALE GENOMIC DNA]</scope>
    <source>
        <strain evidence="1 2">Lpp126</strain>
    </source>
</reference>
<feature type="non-terminal residue" evidence="1">
    <location>
        <position position="41"/>
    </location>
</feature>
<name>S2RWL6_LACPA</name>
<dbReference type="EMBL" id="ANKC01000375">
    <property type="protein sequence ID" value="EPC81765.1"/>
    <property type="molecule type" value="Genomic_DNA"/>
</dbReference>
<evidence type="ECO:0000313" key="2">
    <source>
        <dbReference type="Proteomes" id="UP000014243"/>
    </source>
</evidence>
<dbReference type="AlphaFoldDB" id="S2RWL6"/>
<proteinExistence type="predicted"/>
<dbReference type="Proteomes" id="UP000014243">
    <property type="component" value="Unassembled WGS sequence"/>
</dbReference>
<sequence length="41" mass="4558">MKKNHTSTAWLTWGIMLVGANLRLPITMIPPLLPTIKQTLG</sequence>
<organism evidence="1 2">
    <name type="scientific">Lacticaseibacillus paracasei subsp. paracasei Lpp126</name>
    <dbReference type="NCBI Taxonomy" id="1256206"/>
    <lineage>
        <taxon>Bacteria</taxon>
        <taxon>Bacillati</taxon>
        <taxon>Bacillota</taxon>
        <taxon>Bacilli</taxon>
        <taxon>Lactobacillales</taxon>
        <taxon>Lactobacillaceae</taxon>
        <taxon>Lacticaseibacillus</taxon>
    </lineage>
</organism>
<accession>S2RWL6</accession>
<protein>
    <submittedName>
        <fullName evidence="1">Cyanate permease</fullName>
    </submittedName>
</protein>
<gene>
    <name evidence="1" type="ORF">Lpp126_05495</name>
</gene>
<comment type="caution">
    <text evidence="1">The sequence shown here is derived from an EMBL/GenBank/DDBJ whole genome shotgun (WGS) entry which is preliminary data.</text>
</comment>
<evidence type="ECO:0000313" key="1">
    <source>
        <dbReference type="EMBL" id="EPC81765.1"/>
    </source>
</evidence>